<dbReference type="SMART" id="SM00220">
    <property type="entry name" value="S_TKc"/>
    <property type="match status" value="1"/>
</dbReference>
<evidence type="ECO:0000313" key="9">
    <source>
        <dbReference type="EMBL" id="TWV51438.1"/>
    </source>
</evidence>
<evidence type="ECO:0000256" key="7">
    <source>
        <dbReference type="SAM" id="Phobius"/>
    </source>
</evidence>
<comment type="caution">
    <text evidence="9">The sequence shown here is derived from an EMBL/GenBank/DDBJ whole genome shotgun (WGS) entry which is preliminary data.</text>
</comment>
<reference evidence="9" key="1">
    <citation type="journal article" date="2019" name="Microbiol. Resour. Announc.">
        <title>Draft Genomic Sequences of Streptomyces misionensis and Streptomyces albidoflavus, bacteria applied for phytopathogen biocontrol.</title>
        <authorList>
            <person name="Pylro V."/>
            <person name="Dias A."/>
            <person name="Andreote F."/>
            <person name="Varani A."/>
            <person name="Andreote C."/>
            <person name="Bernardo E."/>
            <person name="Martins T."/>
        </authorList>
    </citation>
    <scope>NUCLEOTIDE SEQUENCE [LARGE SCALE GENOMIC DNA]</scope>
    <source>
        <strain evidence="9">66</strain>
    </source>
</reference>
<keyword evidence="4 5" id="KW-0067">ATP-binding</keyword>
<dbReference type="Pfam" id="PF00069">
    <property type="entry name" value="Pkinase"/>
    <property type="match status" value="1"/>
</dbReference>
<keyword evidence="3 9" id="KW-0418">Kinase</keyword>
<feature type="binding site" evidence="5">
    <location>
        <position position="43"/>
    </location>
    <ligand>
        <name>ATP</name>
        <dbReference type="ChEBI" id="CHEBI:30616"/>
    </ligand>
</feature>
<dbReference type="Proteomes" id="UP000320481">
    <property type="component" value="Unassembled WGS sequence"/>
</dbReference>
<dbReference type="PANTHER" id="PTHR43289">
    <property type="entry name" value="MITOGEN-ACTIVATED PROTEIN KINASE KINASE KINASE 20-RELATED"/>
    <property type="match status" value="1"/>
</dbReference>
<organism evidence="9 10">
    <name type="scientific">Streptomyces misionensis</name>
    <dbReference type="NCBI Taxonomy" id="67331"/>
    <lineage>
        <taxon>Bacteria</taxon>
        <taxon>Bacillati</taxon>
        <taxon>Actinomycetota</taxon>
        <taxon>Actinomycetes</taxon>
        <taxon>Kitasatosporales</taxon>
        <taxon>Streptomycetaceae</taxon>
        <taxon>Streptomyces</taxon>
    </lineage>
</organism>
<accession>A0A5C6JX72</accession>
<keyword evidence="7" id="KW-0472">Membrane</keyword>
<evidence type="ECO:0000256" key="4">
    <source>
        <dbReference type="ARBA" id="ARBA00022840"/>
    </source>
</evidence>
<dbReference type="PROSITE" id="PS00107">
    <property type="entry name" value="PROTEIN_KINASE_ATP"/>
    <property type="match status" value="1"/>
</dbReference>
<evidence type="ECO:0000256" key="6">
    <source>
        <dbReference type="SAM" id="MobiDB-lite"/>
    </source>
</evidence>
<dbReference type="InterPro" id="IPR011044">
    <property type="entry name" value="Quino_amine_DH_bsu"/>
</dbReference>
<dbReference type="SUPFAM" id="SSF50998">
    <property type="entry name" value="Quinoprotein alcohol dehydrogenase-like"/>
    <property type="match status" value="1"/>
</dbReference>
<dbReference type="SUPFAM" id="SSF50969">
    <property type="entry name" value="YVTN repeat-like/Quinoprotein amine dehydrogenase"/>
    <property type="match status" value="1"/>
</dbReference>
<protein>
    <submittedName>
        <fullName evidence="9">Serine/threonine-protein kinase</fullName>
    </submittedName>
</protein>
<dbReference type="InterPro" id="IPR011009">
    <property type="entry name" value="Kinase-like_dom_sf"/>
</dbReference>
<dbReference type="Gene3D" id="3.30.200.20">
    <property type="entry name" value="Phosphorylase Kinase, domain 1"/>
    <property type="match status" value="1"/>
</dbReference>
<dbReference type="PROSITE" id="PS50011">
    <property type="entry name" value="PROTEIN_KINASE_DOM"/>
    <property type="match status" value="1"/>
</dbReference>
<dbReference type="RefSeq" id="WP_146465106.1">
    <property type="nucleotide sequence ID" value="NZ_VOGW01000064.1"/>
</dbReference>
<evidence type="ECO:0000256" key="1">
    <source>
        <dbReference type="ARBA" id="ARBA00022679"/>
    </source>
</evidence>
<evidence type="ECO:0000256" key="2">
    <source>
        <dbReference type="ARBA" id="ARBA00022741"/>
    </source>
</evidence>
<keyword evidence="1" id="KW-0808">Transferase</keyword>
<dbReference type="InterPro" id="IPR015943">
    <property type="entry name" value="WD40/YVTN_repeat-like_dom_sf"/>
</dbReference>
<evidence type="ECO:0000259" key="8">
    <source>
        <dbReference type="PROSITE" id="PS50011"/>
    </source>
</evidence>
<dbReference type="Gene3D" id="1.10.510.10">
    <property type="entry name" value="Transferase(Phosphotransferase) domain 1"/>
    <property type="match status" value="1"/>
</dbReference>
<keyword evidence="10" id="KW-1185">Reference proteome</keyword>
<feature type="region of interest" description="Disordered" evidence="6">
    <location>
        <begin position="269"/>
        <end position="309"/>
    </location>
</feature>
<dbReference type="PANTHER" id="PTHR43289:SF34">
    <property type="entry name" value="SERINE_THREONINE-PROTEIN KINASE YBDM-RELATED"/>
    <property type="match status" value="1"/>
</dbReference>
<feature type="transmembrane region" description="Helical" evidence="7">
    <location>
        <begin position="315"/>
        <end position="341"/>
    </location>
</feature>
<dbReference type="GO" id="GO:0005524">
    <property type="term" value="F:ATP binding"/>
    <property type="evidence" value="ECO:0007669"/>
    <property type="project" value="UniProtKB-UniRule"/>
</dbReference>
<gene>
    <name evidence="9" type="ORF">FRZ03_11915</name>
</gene>
<keyword evidence="7" id="KW-1133">Transmembrane helix</keyword>
<dbReference type="InterPro" id="IPR000719">
    <property type="entry name" value="Prot_kinase_dom"/>
</dbReference>
<feature type="transmembrane region" description="Helical" evidence="7">
    <location>
        <begin position="12"/>
        <end position="33"/>
    </location>
</feature>
<proteinExistence type="predicted"/>
<dbReference type="SUPFAM" id="SSF56112">
    <property type="entry name" value="Protein kinase-like (PK-like)"/>
    <property type="match status" value="1"/>
</dbReference>
<name>A0A5C6JX72_9ACTN</name>
<evidence type="ECO:0000256" key="5">
    <source>
        <dbReference type="PROSITE-ProRule" id="PRU10141"/>
    </source>
</evidence>
<dbReference type="CDD" id="cd14014">
    <property type="entry name" value="STKc_PknB_like"/>
    <property type="match status" value="1"/>
</dbReference>
<evidence type="ECO:0000313" key="10">
    <source>
        <dbReference type="Proteomes" id="UP000320481"/>
    </source>
</evidence>
<dbReference type="Pfam" id="PF13360">
    <property type="entry name" value="PQQ_2"/>
    <property type="match status" value="2"/>
</dbReference>
<dbReference type="InterPro" id="IPR017441">
    <property type="entry name" value="Protein_kinase_ATP_BS"/>
</dbReference>
<dbReference type="InterPro" id="IPR002372">
    <property type="entry name" value="PQQ_rpt_dom"/>
</dbReference>
<evidence type="ECO:0000256" key="3">
    <source>
        <dbReference type="ARBA" id="ARBA00022777"/>
    </source>
</evidence>
<dbReference type="PROSITE" id="PS00108">
    <property type="entry name" value="PROTEIN_KINASE_ST"/>
    <property type="match status" value="1"/>
</dbReference>
<keyword evidence="2 5" id="KW-0547">Nucleotide-binding</keyword>
<dbReference type="EMBL" id="VOGW01000064">
    <property type="protein sequence ID" value="TWV51438.1"/>
    <property type="molecule type" value="Genomic_DNA"/>
</dbReference>
<dbReference type="InterPro" id="IPR018391">
    <property type="entry name" value="PQQ_b-propeller_rpt"/>
</dbReference>
<sequence length="718" mass="75269">MTPLSTGDPEAIGGYTLLGRLGAGGMGVVYLGVSASGRQVAVKLAHGPLAQEEEFRTRFRQEVAAARRVSGAFTAPVVDADPDADRPWMATLYVPGLNLAEVVEKDGPLDLRELRALGLGLTEALRDIHRAGLVHRDLKPRNVLMTEDGPRVIDFGISRAADNQNLTATGRMIGTPPFMSPEQLAAPRDVTPASDVFSLGSLLVFAAVGTGPFDADSPYITGYQVVYGTPDLDGVPEVLLGIVERCLDKDPAARPDLTELYGMLQALPESGPAESATTGQPAEPRHGPASRSTIAAPADATAGTGDGRRRRTRMLLTGLGAALAVAALAVAALVVGVGVFVSDADTTTTAAKAARAASLPDGWRPWRTTLRYDVRGVPLDYDNPGCVAAGSALFCGGTGFTVARVDAASGRTLWRTGTRPQGVQPIGVRGGLVYVYEDPDDATRRVVALDAATGHRRWQRDISKSEEAVLYDGGLLTLSPDSSSFVAYGPSGRELWRAPSLDEYCTPSALGGVPYALCSEGTEPGQAPVELMKLRAGSLTATATLPEKAEALGAVGGQPLFLAPQTAKDVYESGYERPYNALLRVSPETGRVSRIPLAHPLTGTATLVNGVVYFVRSDGSVTAVSAGSGGQLWRKATDMESLSAPAVSATYKRVFFSNRFGRLLALDSRTGAEVWRTSALDDPGDKAQTYPPRVLLVEDAIVATAGDTAFSRSAGGPG</sequence>
<feature type="domain" description="Protein kinase" evidence="8">
    <location>
        <begin position="15"/>
        <end position="267"/>
    </location>
</feature>
<dbReference type="SMART" id="SM00564">
    <property type="entry name" value="PQQ"/>
    <property type="match status" value="4"/>
</dbReference>
<dbReference type="AlphaFoldDB" id="A0A5C6JX72"/>
<dbReference type="InterPro" id="IPR008271">
    <property type="entry name" value="Ser/Thr_kinase_AS"/>
</dbReference>
<dbReference type="Gene3D" id="2.130.10.10">
    <property type="entry name" value="YVTN repeat-like/Quinoprotein amine dehydrogenase"/>
    <property type="match status" value="2"/>
</dbReference>
<feature type="compositionally biased region" description="Low complexity" evidence="6">
    <location>
        <begin position="293"/>
        <end position="303"/>
    </location>
</feature>
<keyword evidence="7" id="KW-0812">Transmembrane</keyword>
<dbReference type="InterPro" id="IPR011047">
    <property type="entry name" value="Quinoprotein_ADH-like_sf"/>
</dbReference>
<dbReference type="GO" id="GO:0004674">
    <property type="term" value="F:protein serine/threonine kinase activity"/>
    <property type="evidence" value="ECO:0007669"/>
    <property type="project" value="TreeGrafter"/>
</dbReference>